<evidence type="ECO:0000313" key="7">
    <source>
        <dbReference type="EMBL" id="OWA51026.1"/>
    </source>
</evidence>
<evidence type="ECO:0000256" key="5">
    <source>
        <dbReference type="SAM" id="Phobius"/>
    </source>
</evidence>
<feature type="transmembrane region" description="Helical" evidence="5">
    <location>
        <begin position="12"/>
        <end position="34"/>
    </location>
</feature>
<keyword evidence="2 5" id="KW-0812">Transmembrane</keyword>
<name>A0A9X6NHZ3_HYPEX</name>
<dbReference type="GO" id="GO:0016020">
    <property type="term" value="C:membrane"/>
    <property type="evidence" value="ECO:0007669"/>
    <property type="project" value="UniProtKB-SubCell"/>
</dbReference>
<dbReference type="OrthoDB" id="1890790at2759"/>
<sequence>MNSSNFTATGRVLQVEIITLALTYPLLLGGLTYISPAFDSARNDIRNKYPLLNMTQTLIHGGNVPYSDWLAEYENMLAFYYYRTRPFSPERLPDVTAIVMAGTDDTIGVGQFATQLDKLFITSVFQAPDFRNKEKWPTWITTSGLSRTAFRMMFENLVRMFSWSIVSVVCDVNSNPFFDNYSDYIAQMLLSTLPNAQVTRLVFDSRKRDMDYEKLLQFIKDTSRVVLYWGHSVALHKLLITAARINMTQGDYVFLAFLPFRHVSFGNFGWDVLDNSSAESDVLHLKAGFKCLLIIEPLPVRGQGQGENITQMQSQWMKRSKEWDNNTYTPGETVSPHPKSTYMSMMALAEVVDDIRQEIATSSHVSPNEFSGRKIAARFMNRTFSMSERTESLIIDKVGERIIPMAVTQLDTETGKISVVLEQDARLQLRSSGRVVWPNVWPVPDRPFCGFRGEAFACQKNEYSRLQYGVGSGMALLLAITITSVLVHLR</sequence>
<feature type="transmembrane region" description="Helical" evidence="5">
    <location>
        <begin position="468"/>
        <end position="489"/>
    </location>
</feature>
<evidence type="ECO:0000256" key="3">
    <source>
        <dbReference type="ARBA" id="ARBA00022989"/>
    </source>
</evidence>
<gene>
    <name evidence="7" type="ORF">BV898_15528</name>
</gene>
<evidence type="ECO:0000313" key="8">
    <source>
        <dbReference type="Proteomes" id="UP000192578"/>
    </source>
</evidence>
<dbReference type="EMBL" id="MTYJ01000212">
    <property type="protein sequence ID" value="OWA51026.1"/>
    <property type="molecule type" value="Genomic_DNA"/>
</dbReference>
<dbReference type="Gene3D" id="3.40.50.2300">
    <property type="match status" value="1"/>
</dbReference>
<evidence type="ECO:0000256" key="1">
    <source>
        <dbReference type="ARBA" id="ARBA00004370"/>
    </source>
</evidence>
<keyword evidence="8" id="KW-1185">Reference proteome</keyword>
<dbReference type="Pfam" id="PF01094">
    <property type="entry name" value="ANF_receptor"/>
    <property type="match status" value="1"/>
</dbReference>
<dbReference type="InterPro" id="IPR001828">
    <property type="entry name" value="ANF_lig-bd_rcpt"/>
</dbReference>
<dbReference type="SUPFAM" id="SSF53822">
    <property type="entry name" value="Periplasmic binding protein-like I"/>
    <property type="match status" value="1"/>
</dbReference>
<proteinExistence type="predicted"/>
<protein>
    <recommendedName>
        <fullName evidence="6">Receptor ligand binding region domain-containing protein</fullName>
    </recommendedName>
</protein>
<reference evidence="8" key="1">
    <citation type="submission" date="2017-01" db="EMBL/GenBank/DDBJ databases">
        <title>Comparative genomics of anhydrobiosis in the tardigrade Hypsibius dujardini.</title>
        <authorList>
            <person name="Yoshida Y."/>
            <person name="Koutsovoulos G."/>
            <person name="Laetsch D."/>
            <person name="Stevens L."/>
            <person name="Kumar S."/>
            <person name="Horikawa D."/>
            <person name="Ishino K."/>
            <person name="Komine S."/>
            <person name="Tomita M."/>
            <person name="Blaxter M."/>
            <person name="Arakawa K."/>
        </authorList>
    </citation>
    <scope>NUCLEOTIDE SEQUENCE [LARGE SCALE GENOMIC DNA]</scope>
    <source>
        <strain evidence="8">Z151</strain>
    </source>
</reference>
<organism evidence="7 8">
    <name type="scientific">Hypsibius exemplaris</name>
    <name type="common">Freshwater tardigrade</name>
    <dbReference type="NCBI Taxonomy" id="2072580"/>
    <lineage>
        <taxon>Eukaryota</taxon>
        <taxon>Metazoa</taxon>
        <taxon>Ecdysozoa</taxon>
        <taxon>Tardigrada</taxon>
        <taxon>Eutardigrada</taxon>
        <taxon>Parachela</taxon>
        <taxon>Hypsibioidea</taxon>
        <taxon>Hypsibiidae</taxon>
        <taxon>Hypsibius</taxon>
    </lineage>
</organism>
<evidence type="ECO:0000256" key="2">
    <source>
        <dbReference type="ARBA" id="ARBA00022692"/>
    </source>
</evidence>
<dbReference type="AlphaFoldDB" id="A0A9X6NHZ3"/>
<feature type="domain" description="Receptor ligand binding region" evidence="6">
    <location>
        <begin position="36"/>
        <end position="384"/>
    </location>
</feature>
<evidence type="ECO:0000259" key="6">
    <source>
        <dbReference type="Pfam" id="PF01094"/>
    </source>
</evidence>
<comment type="caution">
    <text evidence="7">The sequence shown here is derived from an EMBL/GenBank/DDBJ whole genome shotgun (WGS) entry which is preliminary data.</text>
</comment>
<dbReference type="InterPro" id="IPR028082">
    <property type="entry name" value="Peripla_BP_I"/>
</dbReference>
<keyword evidence="4 5" id="KW-0472">Membrane</keyword>
<accession>A0A9X6NHZ3</accession>
<comment type="subcellular location">
    <subcellularLocation>
        <location evidence="1">Membrane</location>
    </subcellularLocation>
</comment>
<keyword evidence="3 5" id="KW-1133">Transmembrane helix</keyword>
<dbReference type="Proteomes" id="UP000192578">
    <property type="component" value="Unassembled WGS sequence"/>
</dbReference>
<evidence type="ECO:0000256" key="4">
    <source>
        <dbReference type="ARBA" id="ARBA00023136"/>
    </source>
</evidence>